<feature type="region of interest" description="Disordered" evidence="3">
    <location>
        <begin position="289"/>
        <end position="322"/>
    </location>
</feature>
<dbReference type="Gene3D" id="2.150.10.10">
    <property type="entry name" value="Serralysin-like metalloprotease, C-terminal"/>
    <property type="match status" value="2"/>
</dbReference>
<organism evidence="4 5">
    <name type="scientific">Nocardioides gansuensis</name>
    <dbReference type="NCBI Taxonomy" id="2138300"/>
    <lineage>
        <taxon>Bacteria</taxon>
        <taxon>Bacillati</taxon>
        <taxon>Actinomycetota</taxon>
        <taxon>Actinomycetes</taxon>
        <taxon>Propionibacteriales</taxon>
        <taxon>Nocardioidaceae</taxon>
        <taxon>Nocardioides</taxon>
    </lineage>
</organism>
<proteinExistence type="predicted"/>
<sequence length="334" mass="33998">MWAPATAVGESCQGRPATIVGTGADIQGTDGDDVIVTGTSTVAYTHAGNDLVCVTPSAADQIWVDTGPGDDVVDASASTARRTAADLGLGVDRYLGSPGLDSVSANGADDTFDAAGGSNGMTLEITGPAGSVTGSYRGSGVDFIGVRSTDRDVTVELDGQVVVDGVPAAEITGFHFAHVQAPGAVLRGNSDDNYLAVRGCSLRIDGAGGDDRIISNPYAGDDTLIFECETKSRLSGGQGDDKIRGRGGHDRLAGNRGNDLLQGGADADLMLGGAGNDELEGGASRDLLRGNGGNDTLKGNPGPDTLLGNRGRDRADGHQGRDRCAAELDRHCER</sequence>
<dbReference type="InterPro" id="IPR018511">
    <property type="entry name" value="Hemolysin-typ_Ca-bd_CS"/>
</dbReference>
<evidence type="ECO:0000256" key="1">
    <source>
        <dbReference type="ARBA" id="ARBA00004613"/>
    </source>
</evidence>
<dbReference type="PROSITE" id="PS00330">
    <property type="entry name" value="HEMOLYSIN_CALCIUM"/>
    <property type="match status" value="1"/>
</dbReference>
<reference evidence="4 5" key="1">
    <citation type="submission" date="2018-04" db="EMBL/GenBank/DDBJ databases">
        <title>Genome of Nocardioides gansuensis WSJ-1.</title>
        <authorList>
            <person name="Wu S."/>
            <person name="Wang G."/>
        </authorList>
    </citation>
    <scope>NUCLEOTIDE SEQUENCE [LARGE SCALE GENOMIC DNA]</scope>
    <source>
        <strain evidence="4 5">WSJ-1</strain>
    </source>
</reference>
<evidence type="ECO:0000313" key="5">
    <source>
        <dbReference type="Proteomes" id="UP000246018"/>
    </source>
</evidence>
<dbReference type="PANTHER" id="PTHR38340:SF1">
    <property type="entry name" value="S-LAYER PROTEIN"/>
    <property type="match status" value="1"/>
</dbReference>
<evidence type="ECO:0008006" key="6">
    <source>
        <dbReference type="Google" id="ProtNLM"/>
    </source>
</evidence>
<dbReference type="Pfam" id="PF00353">
    <property type="entry name" value="HemolysinCabind"/>
    <property type="match status" value="3"/>
</dbReference>
<dbReference type="InterPro" id="IPR011049">
    <property type="entry name" value="Serralysin-like_metalloprot_C"/>
</dbReference>
<evidence type="ECO:0000313" key="4">
    <source>
        <dbReference type="EMBL" id="PVG84085.1"/>
    </source>
</evidence>
<comment type="caution">
    <text evidence="4">The sequence shown here is derived from an EMBL/GenBank/DDBJ whole genome shotgun (WGS) entry which is preliminary data.</text>
</comment>
<accession>A0A2T8FEG2</accession>
<dbReference type="EMBL" id="QDGZ01000001">
    <property type="protein sequence ID" value="PVG84085.1"/>
    <property type="molecule type" value="Genomic_DNA"/>
</dbReference>
<evidence type="ECO:0000256" key="3">
    <source>
        <dbReference type="SAM" id="MobiDB-lite"/>
    </source>
</evidence>
<dbReference type="InterPro" id="IPR001343">
    <property type="entry name" value="Hemolysn_Ca-bd"/>
</dbReference>
<comment type="subcellular location">
    <subcellularLocation>
        <location evidence="1">Secreted</location>
    </subcellularLocation>
</comment>
<dbReference type="Proteomes" id="UP000246018">
    <property type="component" value="Unassembled WGS sequence"/>
</dbReference>
<dbReference type="PANTHER" id="PTHR38340">
    <property type="entry name" value="S-LAYER PROTEIN"/>
    <property type="match status" value="1"/>
</dbReference>
<protein>
    <recommendedName>
        <fullName evidence="6">Calcium-binding protein</fullName>
    </recommendedName>
</protein>
<dbReference type="GO" id="GO:0005509">
    <property type="term" value="F:calcium ion binding"/>
    <property type="evidence" value="ECO:0007669"/>
    <property type="project" value="InterPro"/>
</dbReference>
<keyword evidence="2" id="KW-0964">Secreted</keyword>
<evidence type="ECO:0000256" key="2">
    <source>
        <dbReference type="ARBA" id="ARBA00022525"/>
    </source>
</evidence>
<dbReference type="GO" id="GO:0005576">
    <property type="term" value="C:extracellular region"/>
    <property type="evidence" value="ECO:0007669"/>
    <property type="project" value="UniProtKB-SubCell"/>
</dbReference>
<feature type="compositionally biased region" description="Basic and acidic residues" evidence="3">
    <location>
        <begin position="310"/>
        <end position="322"/>
    </location>
</feature>
<feature type="compositionally biased region" description="Basic and acidic residues" evidence="3">
    <location>
        <begin position="239"/>
        <end position="253"/>
    </location>
</feature>
<keyword evidence="5" id="KW-1185">Reference proteome</keyword>
<dbReference type="InterPro" id="IPR050557">
    <property type="entry name" value="RTX_toxin/Mannuronan_C5-epim"/>
</dbReference>
<dbReference type="PRINTS" id="PR00313">
    <property type="entry name" value="CABNDNGRPT"/>
</dbReference>
<gene>
    <name evidence="4" type="ORF">DDE18_00050</name>
</gene>
<dbReference type="AlphaFoldDB" id="A0A2T8FEG2"/>
<dbReference type="SUPFAM" id="SSF51120">
    <property type="entry name" value="beta-Roll"/>
    <property type="match status" value="2"/>
</dbReference>
<name>A0A2T8FEG2_9ACTN</name>
<feature type="region of interest" description="Disordered" evidence="3">
    <location>
        <begin position="233"/>
        <end position="258"/>
    </location>
</feature>